<organism evidence="1 2">
    <name type="scientific">Mycobacterium ulcerans str. Harvey</name>
    <dbReference type="NCBI Taxonomy" id="1299332"/>
    <lineage>
        <taxon>Bacteria</taxon>
        <taxon>Bacillati</taxon>
        <taxon>Actinomycetota</taxon>
        <taxon>Actinomycetes</taxon>
        <taxon>Mycobacteriales</taxon>
        <taxon>Mycobacteriaceae</taxon>
        <taxon>Mycobacterium</taxon>
        <taxon>Mycobacterium ulcerans group</taxon>
    </lineage>
</organism>
<evidence type="ECO:0000313" key="2">
    <source>
        <dbReference type="Proteomes" id="UP000020681"/>
    </source>
</evidence>
<accession>A0ABN0R9V5</accession>
<reference evidence="1 2" key="1">
    <citation type="submission" date="2014-01" db="EMBL/GenBank/DDBJ databases">
        <authorList>
            <person name="Dobos K."/>
            <person name="Lenaerts A."/>
            <person name="Ordway D."/>
            <person name="DeGroote M.A."/>
            <person name="Parker T."/>
            <person name="Sizemore C."/>
            <person name="Tallon L.J."/>
            <person name="Sadzewicz L.K."/>
            <person name="Sengamalay N."/>
            <person name="Fraser C.M."/>
            <person name="Hine E."/>
            <person name="Shefchek K.A."/>
            <person name="Das S.P."/>
            <person name="Tettelin H."/>
        </authorList>
    </citation>
    <scope>NUCLEOTIDE SEQUENCE [LARGE SCALE GENOMIC DNA]</scope>
    <source>
        <strain evidence="1 2">Harvey</strain>
    </source>
</reference>
<dbReference type="Proteomes" id="UP000020681">
    <property type="component" value="Unassembled WGS sequence"/>
</dbReference>
<keyword evidence="2" id="KW-1185">Reference proteome</keyword>
<name>A0ABN0R9V5_MYCUL</name>
<proteinExistence type="predicted"/>
<gene>
    <name evidence="1" type="ORF">I551_8805</name>
</gene>
<comment type="caution">
    <text evidence="1">The sequence shown here is derived from an EMBL/GenBank/DDBJ whole genome shotgun (WGS) entry which is preliminary data.</text>
</comment>
<protein>
    <submittedName>
        <fullName evidence="1">Uncharacterized protein</fullName>
    </submittedName>
</protein>
<sequence length="40" mass="4336">MLVAGLRTRFGDIDVGSTAGFNRRRCDQTCRGDGADGAYR</sequence>
<dbReference type="EMBL" id="JAOL01000031">
    <property type="protein sequence ID" value="EUA93933.1"/>
    <property type="molecule type" value="Genomic_DNA"/>
</dbReference>
<evidence type="ECO:0000313" key="1">
    <source>
        <dbReference type="EMBL" id="EUA93933.1"/>
    </source>
</evidence>